<dbReference type="InterPro" id="IPR005034">
    <property type="entry name" value="Dicer_dimerisation"/>
</dbReference>
<comment type="function">
    <text evidence="9">Dicer-like endonuclease involved in cleaving double-stranded RNA in the RNA interference (RNAi) pathway. Produces 21 to 25 bp dsRNAs (siRNAs) which target the selective destruction of homologous RNAs leading to sequence-specific suppression of gene expression, called post-transcriptional gene silencing (PTGS). Part of a broad host defense response against viral infection and transposons.</text>
</comment>
<keyword evidence="2" id="KW-0677">Repeat</keyword>
<keyword evidence="3" id="KW-0547">Nucleotide-binding</keyword>
<dbReference type="SUPFAM" id="SSF52540">
    <property type="entry name" value="P-loop containing nucleoside triphosphate hydrolases"/>
    <property type="match status" value="1"/>
</dbReference>
<dbReference type="GO" id="GO:0005634">
    <property type="term" value="C:nucleus"/>
    <property type="evidence" value="ECO:0007669"/>
    <property type="project" value="TreeGrafter"/>
</dbReference>
<evidence type="ECO:0000259" key="11">
    <source>
        <dbReference type="PROSITE" id="PS50142"/>
    </source>
</evidence>
<keyword evidence="1" id="KW-0930">Antiviral protein</keyword>
<dbReference type="PROSITE" id="PS51327">
    <property type="entry name" value="DICER_DSRBF"/>
    <property type="match status" value="1"/>
</dbReference>
<evidence type="ECO:0000313" key="15">
    <source>
        <dbReference type="Proteomes" id="UP000465221"/>
    </source>
</evidence>
<dbReference type="GO" id="GO:0005524">
    <property type="term" value="F:ATP binding"/>
    <property type="evidence" value="ECO:0007669"/>
    <property type="project" value="UniProtKB-KW"/>
</dbReference>
<evidence type="ECO:0000259" key="12">
    <source>
        <dbReference type="PROSITE" id="PS51194"/>
    </source>
</evidence>
<evidence type="ECO:0000256" key="10">
    <source>
        <dbReference type="PROSITE-ProRule" id="PRU00657"/>
    </source>
</evidence>
<dbReference type="GO" id="GO:0005737">
    <property type="term" value="C:cytoplasm"/>
    <property type="evidence" value="ECO:0007669"/>
    <property type="project" value="TreeGrafter"/>
</dbReference>
<dbReference type="InterPro" id="IPR001650">
    <property type="entry name" value="Helicase_C-like"/>
</dbReference>
<dbReference type="GO" id="GO:0004386">
    <property type="term" value="F:helicase activity"/>
    <property type="evidence" value="ECO:0007669"/>
    <property type="project" value="UniProtKB-KW"/>
</dbReference>
<evidence type="ECO:0000256" key="9">
    <source>
        <dbReference type="ARBA" id="ARBA00025403"/>
    </source>
</evidence>
<dbReference type="InterPro" id="IPR000999">
    <property type="entry name" value="RNase_III_dom"/>
</dbReference>
<dbReference type="GO" id="GO:0004525">
    <property type="term" value="F:ribonuclease III activity"/>
    <property type="evidence" value="ECO:0007669"/>
    <property type="project" value="InterPro"/>
</dbReference>
<dbReference type="PROSITE" id="PS51194">
    <property type="entry name" value="HELICASE_CTER"/>
    <property type="match status" value="1"/>
</dbReference>
<dbReference type="AlphaFoldDB" id="A0A8H3NQP9"/>
<keyword evidence="7 10" id="KW-0694">RNA-binding</keyword>
<keyword evidence="4" id="KW-0378">Hydrolase</keyword>
<dbReference type="InterPro" id="IPR027417">
    <property type="entry name" value="P-loop_NTPase"/>
</dbReference>
<evidence type="ECO:0000313" key="14">
    <source>
        <dbReference type="EMBL" id="GFF34360.1"/>
    </source>
</evidence>
<evidence type="ECO:0000259" key="13">
    <source>
        <dbReference type="PROSITE" id="PS51327"/>
    </source>
</evidence>
<protein>
    <submittedName>
        <fullName evidence="14">Dicer-like protein 2-2</fullName>
    </submittedName>
</protein>
<dbReference type="PROSITE" id="PS50142">
    <property type="entry name" value="RNASE_3_2"/>
    <property type="match status" value="2"/>
</dbReference>
<dbReference type="GO" id="GO:0003723">
    <property type="term" value="F:RNA binding"/>
    <property type="evidence" value="ECO:0007669"/>
    <property type="project" value="UniProtKB-UniRule"/>
</dbReference>
<evidence type="ECO:0000256" key="5">
    <source>
        <dbReference type="ARBA" id="ARBA00022806"/>
    </source>
</evidence>
<keyword evidence="6" id="KW-0067">ATP-binding</keyword>
<evidence type="ECO:0000256" key="1">
    <source>
        <dbReference type="ARBA" id="ARBA00022721"/>
    </source>
</evidence>
<dbReference type="Gene3D" id="1.10.1520.10">
    <property type="entry name" value="Ribonuclease III domain"/>
    <property type="match status" value="2"/>
</dbReference>
<gene>
    <name evidence="14" type="ORF">IFM46972_04198</name>
</gene>
<dbReference type="CDD" id="cd18802">
    <property type="entry name" value="SF2_C_dicer"/>
    <property type="match status" value="1"/>
</dbReference>
<dbReference type="InterPro" id="IPR036389">
    <property type="entry name" value="RNase_III_sf"/>
</dbReference>
<keyword evidence="8" id="KW-0051">Antiviral defense</keyword>
<dbReference type="SUPFAM" id="SSF69065">
    <property type="entry name" value="RNase III domain-like"/>
    <property type="match status" value="2"/>
</dbReference>
<evidence type="ECO:0000256" key="8">
    <source>
        <dbReference type="ARBA" id="ARBA00023118"/>
    </source>
</evidence>
<feature type="domain" description="RNase III" evidence="11">
    <location>
        <begin position="636"/>
        <end position="781"/>
    </location>
</feature>
<proteinExistence type="predicted"/>
<dbReference type="CDD" id="cd00593">
    <property type="entry name" value="RIBOc"/>
    <property type="match status" value="2"/>
</dbReference>
<dbReference type="Gene3D" id="3.40.50.300">
    <property type="entry name" value="P-loop containing nucleotide triphosphate hydrolases"/>
    <property type="match status" value="1"/>
</dbReference>
<feature type="domain" description="Helicase C-terminal" evidence="12">
    <location>
        <begin position="89"/>
        <end position="251"/>
    </location>
</feature>
<dbReference type="GO" id="GO:0050688">
    <property type="term" value="P:regulation of defense response to virus"/>
    <property type="evidence" value="ECO:0007669"/>
    <property type="project" value="UniProtKB-KW"/>
</dbReference>
<organism evidence="14 15">
    <name type="scientific">Aspergillus udagawae</name>
    <dbReference type="NCBI Taxonomy" id="91492"/>
    <lineage>
        <taxon>Eukaryota</taxon>
        <taxon>Fungi</taxon>
        <taxon>Dikarya</taxon>
        <taxon>Ascomycota</taxon>
        <taxon>Pezizomycotina</taxon>
        <taxon>Eurotiomycetes</taxon>
        <taxon>Eurotiomycetidae</taxon>
        <taxon>Eurotiales</taxon>
        <taxon>Aspergillaceae</taxon>
        <taxon>Aspergillus</taxon>
        <taxon>Aspergillus subgen. Fumigati</taxon>
    </lineage>
</organism>
<dbReference type="Proteomes" id="UP000465221">
    <property type="component" value="Unassembled WGS sequence"/>
</dbReference>
<dbReference type="InterPro" id="IPR038248">
    <property type="entry name" value="Dicer_dimer_sf"/>
</dbReference>
<dbReference type="Pfam" id="PF03368">
    <property type="entry name" value="Dicer_dimer"/>
    <property type="match status" value="1"/>
</dbReference>
<comment type="caution">
    <text evidence="14">The sequence shown here is derived from an EMBL/GenBank/DDBJ whole genome shotgun (WGS) entry which is preliminary data.</text>
</comment>
<evidence type="ECO:0000256" key="3">
    <source>
        <dbReference type="ARBA" id="ARBA00022741"/>
    </source>
</evidence>
<dbReference type="PANTHER" id="PTHR14950:SF37">
    <property type="entry name" value="ENDORIBONUCLEASE DICER"/>
    <property type="match status" value="1"/>
</dbReference>
<dbReference type="SMART" id="SM00535">
    <property type="entry name" value="RIBOc"/>
    <property type="match status" value="2"/>
</dbReference>
<accession>A0A8H3NQP9</accession>
<dbReference type="Pfam" id="PF00636">
    <property type="entry name" value="Ribonuclease_3"/>
    <property type="match status" value="2"/>
</dbReference>
<dbReference type="GO" id="GO:0051607">
    <property type="term" value="P:defense response to virus"/>
    <property type="evidence" value="ECO:0007669"/>
    <property type="project" value="UniProtKB-KW"/>
</dbReference>
<sequence length="1110" mass="125563">MKSKESKQIERFIRYSDVVYQELGNWAATVYMQKSIMHFKEGMRMSAEKTNVSNRGKDYAMETLTKLGELQDCIPAMQPEDISPMCRCLLDELSEAYSKGFCGLVFVTQRATVLALRWLIENHPRTSHLFRCGTFIGMSTIQHSKTELGDLHDIRNQMETLEKFRQGSVNLIITTDALEEGIDIPACNVVLNFNCPLNLKSFIQRRGRARTESARFIIIMEDERAIRDLKRLEMEETELVQKFQDAGRRQIPAIEMDRDKYTRSSLSLHIDSTGAQLTMREAVSHLYNFCSKLPAQPYVSNKPLFTYEPNDCGRVKAVVRLPSNLDHSLQTFASSRSWSRAKYAREDAALKAYEALFRAGLVNDHLLPTQVSDLLDRNILPRSHYRIQKQLNPWHDIAHLWNLDSQLYSHKLRIIRPEEDEINLHMILPTRLDTTIRTPLFIDDCTTYTAILTPGHPITTDVPLCQQVTNLIFQSVYRDRYCRENMDYVFLLAPDPEEKTIIDFLKRYSGTVSLAKLLGKHATPSALGLLRNTTKPCRPFVIESWVEGECFVSDDPQPTLLVEAKIKHVTRRRNFLHKGNMAAGRSKKGEPKICLEANVKVMSVRDFSVDKLPSMFAQAALLTPSISHEVEVYLTAQKLRHRLFQGSAAPTFQRIDLLAIAIRPTNIEHQATFRSLAFIGDAIIKYLLAMQLFLHHHLWHEGLLSLLKQRILSDAGLAHAVYQSGLGEFLITNQLNGKRWMPSFVSGVEPVSNEAERRHIGAATLADMTKALVGAAFLDGGMDQAATCISVMVPKVKSWNTSSLHDGTYSATRPANAVAPAAMIDMEQLLGYSFTDKTLALESMTHPSSTGLSETTSYRRLSFLGASVLEWVVVSYLHRRDKLMNPKRMQSLKSAFTNNKFLTFVAITFHQAREQNHVYVDDENKAHVTVRTCSVRLWDFLRSHSDALSTKLSDFVQESSEQVNAIKHELYQQRLYPWVRLSALGDMQVLSDIIQSIFGAVYIDSQATLASCEALAEKLGISPLLEHFISNDITTDHPKDTLQAILPGRKISYRICVDKVNSRTLRCYVLANCSEIISVEGQTNHAAITTQAAETAVRLLRKGLATSETS</sequence>
<dbReference type="SMART" id="SM00490">
    <property type="entry name" value="HELICc"/>
    <property type="match status" value="1"/>
</dbReference>
<dbReference type="EMBL" id="BLKC01000023">
    <property type="protein sequence ID" value="GFF34360.1"/>
    <property type="molecule type" value="Genomic_DNA"/>
</dbReference>
<evidence type="ECO:0000256" key="7">
    <source>
        <dbReference type="ARBA" id="ARBA00022884"/>
    </source>
</evidence>
<dbReference type="PANTHER" id="PTHR14950">
    <property type="entry name" value="DICER-RELATED"/>
    <property type="match status" value="1"/>
</dbReference>
<evidence type="ECO:0000256" key="2">
    <source>
        <dbReference type="ARBA" id="ARBA00022737"/>
    </source>
</evidence>
<reference evidence="14 15" key="1">
    <citation type="submission" date="2020-01" db="EMBL/GenBank/DDBJ databases">
        <title>Draft genome sequence of Aspergillus udagawae IFM 46972.</title>
        <authorList>
            <person name="Takahashi H."/>
            <person name="Yaguchi T."/>
        </authorList>
    </citation>
    <scope>NUCLEOTIDE SEQUENCE [LARGE SCALE GENOMIC DNA]</scope>
    <source>
        <strain evidence="14 15">IFM 46972</strain>
    </source>
</reference>
<feature type="domain" description="Dicer dsRNA-binding fold" evidence="13">
    <location>
        <begin position="282"/>
        <end position="376"/>
    </location>
</feature>
<dbReference type="GO" id="GO:0030422">
    <property type="term" value="P:siRNA processing"/>
    <property type="evidence" value="ECO:0007669"/>
    <property type="project" value="TreeGrafter"/>
</dbReference>
<name>A0A8H3NQP9_9EURO</name>
<feature type="domain" description="RNase III" evidence="11">
    <location>
        <begin position="823"/>
        <end position="1006"/>
    </location>
</feature>
<evidence type="ECO:0000256" key="6">
    <source>
        <dbReference type="ARBA" id="ARBA00022840"/>
    </source>
</evidence>
<dbReference type="Gene3D" id="3.30.160.380">
    <property type="entry name" value="Dicer dimerisation domain"/>
    <property type="match status" value="1"/>
</dbReference>
<evidence type="ECO:0000256" key="4">
    <source>
        <dbReference type="ARBA" id="ARBA00022801"/>
    </source>
</evidence>
<keyword evidence="5" id="KW-0347">Helicase</keyword>
<dbReference type="Pfam" id="PF00271">
    <property type="entry name" value="Helicase_C"/>
    <property type="match status" value="1"/>
</dbReference>